<dbReference type="InterPro" id="IPR017853">
    <property type="entry name" value="GH"/>
</dbReference>
<dbReference type="InterPro" id="IPR006047">
    <property type="entry name" value="GH13_cat_dom"/>
</dbReference>
<gene>
    <name evidence="4" type="primary">LOC111133034</name>
</gene>
<dbReference type="Gene3D" id="3.90.400.10">
    <property type="entry name" value="Oligo-1,6-glucosidase, Domain 2"/>
    <property type="match status" value="1"/>
</dbReference>
<dbReference type="InterPro" id="IPR013780">
    <property type="entry name" value="Glyco_hydro_b"/>
</dbReference>
<dbReference type="GeneID" id="111133034"/>
<proteinExistence type="predicted"/>
<dbReference type="InterPro" id="IPR031984">
    <property type="entry name" value="SLC3A2_N"/>
</dbReference>
<keyword evidence="1" id="KW-0812">Transmembrane</keyword>
<feature type="domain" description="Glycosyl hydrolase family 13 catalytic" evidence="2">
    <location>
        <begin position="110"/>
        <end position="488"/>
    </location>
</feature>
<dbReference type="SUPFAM" id="SSF51445">
    <property type="entry name" value="(Trans)glycosidases"/>
    <property type="match status" value="1"/>
</dbReference>
<dbReference type="KEGG" id="cvn:111133034"/>
<organism evidence="3 4">
    <name type="scientific">Crassostrea virginica</name>
    <name type="common">Eastern oyster</name>
    <dbReference type="NCBI Taxonomy" id="6565"/>
    <lineage>
        <taxon>Eukaryota</taxon>
        <taxon>Metazoa</taxon>
        <taxon>Spiralia</taxon>
        <taxon>Lophotrochozoa</taxon>
        <taxon>Mollusca</taxon>
        <taxon>Bivalvia</taxon>
        <taxon>Autobranchia</taxon>
        <taxon>Pteriomorphia</taxon>
        <taxon>Ostreida</taxon>
        <taxon>Ostreoidea</taxon>
        <taxon>Ostreidae</taxon>
        <taxon>Crassostrea</taxon>
    </lineage>
</organism>
<dbReference type="Pfam" id="PF00128">
    <property type="entry name" value="Alpha-amylase"/>
    <property type="match status" value="1"/>
</dbReference>
<keyword evidence="1" id="KW-0472">Membrane</keyword>
<dbReference type="Pfam" id="PF16028">
    <property type="entry name" value="SLC3A2_N"/>
    <property type="match status" value="1"/>
</dbReference>
<dbReference type="Gene3D" id="3.20.20.80">
    <property type="entry name" value="Glycosidases"/>
    <property type="match status" value="1"/>
</dbReference>
<evidence type="ECO:0000313" key="4">
    <source>
        <dbReference type="RefSeq" id="XP_022336787.1"/>
    </source>
</evidence>
<evidence type="ECO:0000256" key="1">
    <source>
        <dbReference type="SAM" id="Phobius"/>
    </source>
</evidence>
<name>A0A8B8E818_CRAVI</name>
<feature type="transmembrane region" description="Helical" evidence="1">
    <location>
        <begin position="67"/>
        <end position="91"/>
    </location>
</feature>
<dbReference type="RefSeq" id="XP_022336787.1">
    <property type="nucleotide sequence ID" value="XM_022481079.1"/>
</dbReference>
<evidence type="ECO:0000313" key="3">
    <source>
        <dbReference type="Proteomes" id="UP000694844"/>
    </source>
</evidence>
<dbReference type="GO" id="GO:0005975">
    <property type="term" value="P:carbohydrate metabolic process"/>
    <property type="evidence" value="ECO:0007669"/>
    <property type="project" value="InterPro"/>
</dbReference>
<dbReference type="OrthoDB" id="1740265at2759"/>
<dbReference type="PANTHER" id="PTHR10357">
    <property type="entry name" value="ALPHA-AMYLASE FAMILY MEMBER"/>
    <property type="match status" value="1"/>
</dbReference>
<keyword evidence="3" id="KW-1185">Reference proteome</keyword>
<accession>A0A8B8E818</accession>
<reference evidence="4" key="1">
    <citation type="submission" date="2025-08" db="UniProtKB">
        <authorList>
            <consortium name="RefSeq"/>
        </authorList>
    </citation>
    <scope>IDENTIFICATION</scope>
    <source>
        <tissue evidence="4">Whole sample</tissue>
    </source>
</reference>
<protein>
    <submittedName>
        <fullName evidence="4">Neutral and basic amino acid transport protein rBAT-like</fullName>
    </submittedName>
</protein>
<dbReference type="AlphaFoldDB" id="A0A8B8E818"/>
<dbReference type="PANTHER" id="PTHR10357:SF179">
    <property type="entry name" value="NEUTRAL AND BASIC AMINO ACID TRANSPORT PROTEIN RBAT"/>
    <property type="match status" value="1"/>
</dbReference>
<keyword evidence="1" id="KW-1133">Transmembrane helix</keyword>
<sequence length="634" mass="73158">MAEENEESIPLNVRTAIKDTTAQFITERSEPQDVLQGGSDEDLNFSGLSKEELIPFVNDPFWKKMRLVFHVAFWVIWVTMLAAAVVIIFLAPRCPHRPDLKWYDKETVYEIFPKSFKDSVEGSRGGDGIGDIKGIKDCLNYIEKDTRSKILYLNSIYESDDGEHGTTLVDHKKIASVLGTEKDFEELRKETKKMEMRLIMDFIPNHTGKMSEWFLKSQRKEGKYSDYYIWAPCDPNTYSYPNNWVSVKGKRAWSYDNTRRECYYHQLESDKPDLNLWNPHVRQELESILRFWLDKGVDGFHVQNVQYLYEDKNLTDEILIPGMPGNAYDNFEHNHTVNHPENAKILQSWKAVLDSYNTKPGREKALIITADDNPSTARIYLDAGVTIVRISPLSRNGTSLAERIEAQLKYLNFGRIGWMFSDKDMSRLASIASPQQTKALLILQATLPGVPFNYYGNEIGMIDHPTLPVPLRYSTPMQWNYKGTGFSKNKSWIKNITFTAANTSYLELLNYSYVNVETEKAYGGDDISPLKVFKGLHDLRQKESFQWGKMEVFRNNDNNGDLLMYTRRAEGFPGYLVAINFGNRKLTESFYAATEIPKEVRVVFHSHKEDNRAFRLSDQAYILDPNHAVILEYA</sequence>
<evidence type="ECO:0000259" key="2">
    <source>
        <dbReference type="SMART" id="SM00642"/>
    </source>
</evidence>
<dbReference type="Gene3D" id="2.60.40.1180">
    <property type="entry name" value="Golgi alpha-mannosidase II"/>
    <property type="match status" value="1"/>
</dbReference>
<dbReference type="Proteomes" id="UP000694844">
    <property type="component" value="Chromosome 5"/>
</dbReference>
<dbReference type="InterPro" id="IPR045857">
    <property type="entry name" value="O16G_dom_2"/>
</dbReference>
<dbReference type="SMART" id="SM00642">
    <property type="entry name" value="Aamy"/>
    <property type="match status" value="1"/>
</dbReference>